<dbReference type="InterPro" id="IPR014914">
    <property type="entry name" value="RES_dom"/>
</dbReference>
<dbReference type="AlphaFoldDB" id="A0A318HD05"/>
<organism evidence="2 3">
    <name type="scientific">Mycolicibacterium moriokaense</name>
    <dbReference type="NCBI Taxonomy" id="39691"/>
    <lineage>
        <taxon>Bacteria</taxon>
        <taxon>Bacillati</taxon>
        <taxon>Actinomycetota</taxon>
        <taxon>Actinomycetes</taxon>
        <taxon>Mycobacteriales</taxon>
        <taxon>Mycobacteriaceae</taxon>
        <taxon>Mycolicibacterium</taxon>
    </lineage>
</organism>
<comment type="caution">
    <text evidence="2">The sequence shown here is derived from an EMBL/GenBank/DDBJ whole genome shotgun (WGS) entry which is preliminary data.</text>
</comment>
<proteinExistence type="predicted"/>
<gene>
    <name evidence="2" type="ORF">C8E89_11452</name>
</gene>
<name>A0A318HD05_9MYCO</name>
<dbReference type="OrthoDB" id="648213at2"/>
<evidence type="ECO:0000313" key="3">
    <source>
        <dbReference type="Proteomes" id="UP000247781"/>
    </source>
</evidence>
<sequence>MTIHDPELLDQIEQLGTQRFDGHVWRHMFNDFPPELANTRGARWNPAGVAAIYTSLAPETALAEAEHAMDSQPLRPTPRRRVLYEVRLTLDTVVDLTGDRYQQVGLTAGDLVADDFAACQRVGGAVAWMGYDGLLVPSARADGGNIVILVDSLAADSVFDRIAETEVDV</sequence>
<feature type="domain" description="RES" evidence="1">
    <location>
        <begin position="31"/>
        <end position="162"/>
    </location>
</feature>
<evidence type="ECO:0000313" key="2">
    <source>
        <dbReference type="EMBL" id="PXX06279.1"/>
    </source>
</evidence>
<dbReference type="EMBL" id="QJJU01000014">
    <property type="protein sequence ID" value="PXX06279.1"/>
    <property type="molecule type" value="Genomic_DNA"/>
</dbReference>
<dbReference type="SMART" id="SM00953">
    <property type="entry name" value="RES"/>
    <property type="match status" value="1"/>
</dbReference>
<dbReference type="RefSeq" id="WP_110317901.1">
    <property type="nucleotide sequence ID" value="NZ_QJJU01000014.1"/>
</dbReference>
<keyword evidence="3" id="KW-1185">Reference proteome</keyword>
<evidence type="ECO:0000259" key="1">
    <source>
        <dbReference type="SMART" id="SM00953"/>
    </source>
</evidence>
<accession>A0A318HD05</accession>
<reference evidence="2 3" key="2">
    <citation type="submission" date="2018-06" db="EMBL/GenBank/DDBJ databases">
        <title>Sequencing of bacterial isolates from soil warming experiment in Harvard Forest, Massachusetts, USA.</title>
        <authorList>
            <person name="Deangelis K.PhD."/>
        </authorList>
    </citation>
    <scope>NUCLEOTIDE SEQUENCE [LARGE SCALE GENOMIC DNA]</scope>
    <source>
        <strain evidence="2 3">GAS496</strain>
    </source>
</reference>
<dbReference type="Proteomes" id="UP000247781">
    <property type="component" value="Unassembled WGS sequence"/>
</dbReference>
<dbReference type="Pfam" id="PF08808">
    <property type="entry name" value="RES"/>
    <property type="match status" value="1"/>
</dbReference>
<reference evidence="3" key="1">
    <citation type="submission" date="2018-05" db="EMBL/GenBank/DDBJ databases">
        <authorList>
            <person name="Deangelis K."/>
            <person name="Huntemann M."/>
            <person name="Clum A."/>
            <person name="Pillay M."/>
            <person name="Palaniappan K."/>
            <person name="Varghese N."/>
            <person name="Mikhailova N."/>
            <person name="Stamatis D."/>
            <person name="Reddy T."/>
            <person name="Daum C."/>
            <person name="Shapiro N."/>
            <person name="Ivanova N."/>
            <person name="Kyrpides N."/>
            <person name="Woyke T."/>
        </authorList>
    </citation>
    <scope>NUCLEOTIDE SEQUENCE [LARGE SCALE GENOMIC DNA]</scope>
    <source>
        <strain evidence="3">GAS496</strain>
    </source>
</reference>
<protein>
    <submittedName>
        <fullName evidence="2">RES domain-containing protein</fullName>
    </submittedName>
</protein>